<name>A0A8G2DTR5_9SPHN</name>
<accession>A0A8G2DTR5</accession>
<organism evidence="1 2">
    <name type="scientific">Sphingobium cupriresistens</name>
    <dbReference type="NCBI Taxonomy" id="1132417"/>
    <lineage>
        <taxon>Bacteria</taxon>
        <taxon>Pseudomonadati</taxon>
        <taxon>Pseudomonadota</taxon>
        <taxon>Alphaproteobacteria</taxon>
        <taxon>Sphingomonadales</taxon>
        <taxon>Sphingomonadaceae</taxon>
        <taxon>Sphingobium</taxon>
    </lineage>
</organism>
<evidence type="ECO:0000313" key="2">
    <source>
        <dbReference type="Proteomes" id="UP000291572"/>
    </source>
</evidence>
<sequence>AILSSVIVFFSRFEFASEPYQKIDGGHPLRETFLHHPVGHDRRRFLSQMRSGNAFMKMRSEAGFGLLAMVLPLSHVVSANAQPVRCAEAKSDSSVAGWNMVRLGDAWSGVNVTYPAIKHKGNIYFGFYDADRRLSVAKYDPKTKRLCVGRIGSVFAGWDSHNGIAMAFDAQDRLHIAGNMHVSPLIYARATSPNSVDSFVLQKMVGTEENRTTYPRFDHDNSGRLIFIYRSGGSGDGKWIINVLHGTKWSRVNASAFLADHDQEGPLSAYPTDFVRGDDGTFHLAIVWRRKSDPATNFLVRARSESC</sequence>
<dbReference type="Pfam" id="PF15892">
    <property type="entry name" value="BNR_4"/>
    <property type="match status" value="1"/>
</dbReference>
<feature type="non-terminal residue" evidence="1">
    <location>
        <position position="1"/>
    </location>
</feature>
<comment type="caution">
    <text evidence="1">The sequence shown here is derived from an EMBL/GenBank/DDBJ whole genome shotgun (WGS) entry which is preliminary data.</text>
</comment>
<dbReference type="Proteomes" id="UP000291572">
    <property type="component" value="Unassembled WGS sequence"/>
</dbReference>
<reference evidence="1 2" key="1">
    <citation type="submission" date="2019-02" db="EMBL/GenBank/DDBJ databases">
        <authorList>
            <person name="Feng G."/>
        </authorList>
    </citation>
    <scope>NUCLEOTIDE SEQUENCE [LARGE SCALE GENOMIC DNA]</scope>
    <source>
        <strain evidence="1 2">CCTCC AB 2011146</strain>
    </source>
</reference>
<protein>
    <submittedName>
        <fullName evidence="1">Uncharacterized protein</fullName>
    </submittedName>
</protein>
<dbReference type="EMBL" id="SEOO01000125">
    <property type="protein sequence ID" value="RYM04576.1"/>
    <property type="molecule type" value="Genomic_DNA"/>
</dbReference>
<dbReference type="RefSeq" id="WP_207212479.1">
    <property type="nucleotide sequence ID" value="NZ_SEOO01000125.1"/>
</dbReference>
<gene>
    <name evidence="1" type="ORF">EWH12_21865</name>
</gene>
<evidence type="ECO:0000313" key="1">
    <source>
        <dbReference type="EMBL" id="RYM04576.1"/>
    </source>
</evidence>
<proteinExistence type="predicted"/>
<dbReference type="AlphaFoldDB" id="A0A8G2DTR5"/>